<evidence type="ECO:0000313" key="3">
    <source>
        <dbReference type="EMBL" id="MEI4550969.1"/>
    </source>
</evidence>
<gene>
    <name evidence="3" type="ORF">WAE96_14960</name>
</gene>
<keyword evidence="4" id="KW-1185">Reference proteome</keyword>
<protein>
    <recommendedName>
        <fullName evidence="5">Nucleotide exchange factor GrpE</fullName>
    </recommendedName>
</protein>
<comment type="caution">
    <text evidence="3">The sequence shown here is derived from an EMBL/GenBank/DDBJ whole genome shotgun (WGS) entry which is preliminary data.</text>
</comment>
<evidence type="ECO:0000256" key="1">
    <source>
        <dbReference type="SAM" id="Coils"/>
    </source>
</evidence>
<keyword evidence="1" id="KW-0175">Coiled coil</keyword>
<proteinExistence type="predicted"/>
<organism evidence="3 4">
    <name type="scientific">Pseudoalteromonas spongiae</name>
    <dbReference type="NCBI Taxonomy" id="298657"/>
    <lineage>
        <taxon>Bacteria</taxon>
        <taxon>Pseudomonadati</taxon>
        <taxon>Pseudomonadota</taxon>
        <taxon>Gammaproteobacteria</taxon>
        <taxon>Alteromonadales</taxon>
        <taxon>Pseudoalteromonadaceae</taxon>
        <taxon>Pseudoalteromonas</taxon>
    </lineage>
</organism>
<reference evidence="3 4" key="1">
    <citation type="submission" date="2023-12" db="EMBL/GenBank/DDBJ databases">
        <title>Friends and Foes: Symbiotic and Algicidal bacterial influence on Karenia brevis blooms.</title>
        <authorList>
            <person name="Fei C."/>
            <person name="Mohamed A.R."/>
            <person name="Booker A."/>
            <person name="Arshad M."/>
            <person name="Klass S."/>
            <person name="Ahn S."/>
            <person name="Gilbert P.M."/>
            <person name="Heil C.A."/>
            <person name="Martinez J.M."/>
            <person name="Amin S.A."/>
        </authorList>
    </citation>
    <scope>NUCLEOTIDE SEQUENCE [LARGE SCALE GENOMIC DNA]</scope>
    <source>
        <strain evidence="3 4">CE15</strain>
    </source>
</reference>
<feature type="compositionally biased region" description="Basic and acidic residues" evidence="2">
    <location>
        <begin position="47"/>
        <end position="57"/>
    </location>
</feature>
<dbReference type="RefSeq" id="WP_336436021.1">
    <property type="nucleotide sequence ID" value="NZ_JBAWKS010000002.1"/>
</dbReference>
<feature type="region of interest" description="Disordered" evidence="2">
    <location>
        <begin position="21"/>
        <end position="57"/>
    </location>
</feature>
<accession>A0ABU8EVG7</accession>
<dbReference type="Proteomes" id="UP001382455">
    <property type="component" value="Unassembled WGS sequence"/>
</dbReference>
<evidence type="ECO:0000313" key="4">
    <source>
        <dbReference type="Proteomes" id="UP001382455"/>
    </source>
</evidence>
<sequence>MSISSINKIPFAIHQTSSVVAANEHDNDESSNEKDGTTVSISPESWQKLKESEDEKEAKLNALPKHIKDMIKAIERIKEQIEMAEEMLAKAKEADYSDEKVKKAVIDSQQSFLNSLEIARFDAIQALQDAMKEAGIEDVSIITDLMS</sequence>
<dbReference type="EMBL" id="JBAWKS010000002">
    <property type="protein sequence ID" value="MEI4550969.1"/>
    <property type="molecule type" value="Genomic_DNA"/>
</dbReference>
<evidence type="ECO:0000256" key="2">
    <source>
        <dbReference type="SAM" id="MobiDB-lite"/>
    </source>
</evidence>
<name>A0ABU8EVG7_9GAMM</name>
<evidence type="ECO:0008006" key="5">
    <source>
        <dbReference type="Google" id="ProtNLM"/>
    </source>
</evidence>
<feature type="coiled-coil region" evidence="1">
    <location>
        <begin position="67"/>
        <end position="94"/>
    </location>
</feature>